<keyword evidence="2" id="KW-1185">Reference proteome</keyword>
<sequence length="379" mass="42947">MKIGVSFYSYQQSHFFKELTLEDQIREVSQNLPGADGIEIVDEMSLRYPDPGEDFVRRWHSWMEQYGTVPVTMDVSFDVLQFRDHVMSYDEVAERLMRDMRLAKRLGFSNVRVLSTCPVEVMIKALPEAERLDLRLGKEVHQPMRLEGQQVTEIIEFAERNGTDRLGIVPDFGIFGFRPSEVLLAQYERRGAKPEASVAAVELSALLRKGEGPFDLASVATETAGNLRSEFKRYLTSGDSTAVLAEPFAALRDFARARVPDPSELDYIVVAEAIMQSNTGLDTMRQLAGHVVSCHGKFNYMSEIPGHPGQYQDIAIDYEGALKALSDGGYEGYINTEYEGQRYFQDRTRAEMMDEVDQVRRHHEMLRRLLGIAAPAEVN</sequence>
<reference evidence="1 2" key="1">
    <citation type="submission" date="2020-08" db="EMBL/GenBank/DDBJ databases">
        <title>The genome sequence of type strain Novosphingobium flavum NBRC 111647.</title>
        <authorList>
            <person name="Liu Y."/>
        </authorList>
    </citation>
    <scope>NUCLEOTIDE SEQUENCE [LARGE SCALE GENOMIC DNA]</scope>
    <source>
        <strain evidence="1 2">NBRC 111647</strain>
    </source>
</reference>
<protein>
    <submittedName>
        <fullName evidence="1">Xylose isomerase</fullName>
    </submittedName>
</protein>
<dbReference type="Gene3D" id="3.20.20.150">
    <property type="entry name" value="Divalent-metal-dependent TIM barrel enzymes"/>
    <property type="match status" value="1"/>
</dbReference>
<dbReference type="SUPFAM" id="SSF51658">
    <property type="entry name" value="Xylose isomerase-like"/>
    <property type="match status" value="2"/>
</dbReference>
<dbReference type="RefSeq" id="WP_185664988.1">
    <property type="nucleotide sequence ID" value="NZ_JACLAW010000011.1"/>
</dbReference>
<comment type="caution">
    <text evidence="1">The sequence shown here is derived from an EMBL/GenBank/DDBJ whole genome shotgun (WGS) entry which is preliminary data.</text>
</comment>
<name>A0A7X1KMJ3_9SPHN</name>
<dbReference type="InterPro" id="IPR036237">
    <property type="entry name" value="Xyl_isomerase-like_sf"/>
</dbReference>
<organism evidence="1 2">
    <name type="scientific">Novosphingobium flavum</name>
    <dbReference type="NCBI Taxonomy" id="1778672"/>
    <lineage>
        <taxon>Bacteria</taxon>
        <taxon>Pseudomonadati</taxon>
        <taxon>Pseudomonadota</taxon>
        <taxon>Alphaproteobacteria</taxon>
        <taxon>Sphingomonadales</taxon>
        <taxon>Sphingomonadaceae</taxon>
        <taxon>Novosphingobium</taxon>
    </lineage>
</organism>
<proteinExistence type="predicted"/>
<keyword evidence="1" id="KW-0413">Isomerase</keyword>
<dbReference type="AlphaFoldDB" id="A0A7X1KMJ3"/>
<accession>A0A7X1KMJ3</accession>
<dbReference type="Proteomes" id="UP000566813">
    <property type="component" value="Unassembled WGS sequence"/>
</dbReference>
<gene>
    <name evidence="1" type="ORF">H7F51_14300</name>
</gene>
<dbReference type="EMBL" id="JACLAW010000011">
    <property type="protein sequence ID" value="MBC2666689.1"/>
    <property type="molecule type" value="Genomic_DNA"/>
</dbReference>
<evidence type="ECO:0000313" key="1">
    <source>
        <dbReference type="EMBL" id="MBC2666689.1"/>
    </source>
</evidence>
<dbReference type="GO" id="GO:0016853">
    <property type="term" value="F:isomerase activity"/>
    <property type="evidence" value="ECO:0007669"/>
    <property type="project" value="UniProtKB-KW"/>
</dbReference>
<evidence type="ECO:0000313" key="2">
    <source>
        <dbReference type="Proteomes" id="UP000566813"/>
    </source>
</evidence>